<feature type="compositionally biased region" description="Low complexity" evidence="1">
    <location>
        <begin position="44"/>
        <end position="55"/>
    </location>
</feature>
<sequence>MQLKHILAVSAATLAIGLAAPSVAQDSSVNEAGPGSSDNNDVGSYNDVNSYNDDNGNNRDNDVNSYNDDNGNNRDNEVEDNGDNRDNENYGSWSASRGGEIEDSGNTLTGNSEAEDSYNDNSGQAEIVATQVLIAVNSNSELDEVADFDGEDDTESSVGYNSGDQSVNGNSFSAFAGILNQAWNTGLNANVQAATNIAAQGTVTFGDGGAAADDGGAGGGD</sequence>
<dbReference type="EMBL" id="CP065592">
    <property type="protein sequence ID" value="QPQ55865.1"/>
    <property type="molecule type" value="Genomic_DNA"/>
</dbReference>
<dbReference type="RefSeq" id="WP_200972717.1">
    <property type="nucleotide sequence ID" value="NZ_CP065592.1"/>
</dbReference>
<evidence type="ECO:0000256" key="2">
    <source>
        <dbReference type="SAM" id="SignalP"/>
    </source>
</evidence>
<gene>
    <name evidence="3" type="ORF">IC614_04575</name>
</gene>
<feature type="compositionally biased region" description="Polar residues" evidence="1">
    <location>
        <begin position="25"/>
        <end position="43"/>
    </location>
</feature>
<dbReference type="KEGG" id="sflv:IC614_04575"/>
<evidence type="ECO:0000256" key="1">
    <source>
        <dbReference type="SAM" id="MobiDB-lite"/>
    </source>
</evidence>
<name>A0A7T2GL52_9SPHN</name>
<dbReference type="AlphaFoldDB" id="A0A7T2GL52"/>
<feature type="compositionally biased region" description="Basic and acidic residues" evidence="1">
    <location>
        <begin position="71"/>
        <end position="88"/>
    </location>
</feature>
<protein>
    <submittedName>
        <fullName evidence="3">Uncharacterized protein</fullName>
    </submittedName>
</protein>
<dbReference type="Proteomes" id="UP000594873">
    <property type="component" value="Chromosome"/>
</dbReference>
<evidence type="ECO:0000313" key="4">
    <source>
        <dbReference type="Proteomes" id="UP000594873"/>
    </source>
</evidence>
<feature type="chain" id="PRO_5032275400" evidence="2">
    <location>
        <begin position="25"/>
        <end position="221"/>
    </location>
</feature>
<accession>A0A7T2GL52</accession>
<proteinExistence type="predicted"/>
<keyword evidence="4" id="KW-1185">Reference proteome</keyword>
<feature type="region of interest" description="Disordered" evidence="1">
    <location>
        <begin position="25"/>
        <end position="120"/>
    </location>
</feature>
<feature type="signal peptide" evidence="2">
    <location>
        <begin position="1"/>
        <end position="24"/>
    </location>
</feature>
<reference evidence="3 4" key="1">
    <citation type="submission" date="2020-11" db="EMBL/GenBank/DDBJ databases">
        <title>Genome seq and assembly of Sphingosinicella sp.</title>
        <authorList>
            <person name="Chhetri G."/>
        </authorList>
    </citation>
    <scope>NUCLEOTIDE SEQUENCE [LARGE SCALE GENOMIC DNA]</scope>
    <source>
        <strain evidence="3 4">UDD2</strain>
    </source>
</reference>
<evidence type="ECO:0000313" key="3">
    <source>
        <dbReference type="EMBL" id="QPQ55865.1"/>
    </source>
</evidence>
<organism evidence="3 4">
    <name type="scientific">Allosphingosinicella flava</name>
    <dbReference type="NCBI Taxonomy" id="2771430"/>
    <lineage>
        <taxon>Bacteria</taxon>
        <taxon>Pseudomonadati</taxon>
        <taxon>Pseudomonadota</taxon>
        <taxon>Alphaproteobacteria</taxon>
        <taxon>Sphingomonadales</taxon>
        <taxon>Sphingomonadaceae</taxon>
        <taxon>Allosphingosinicella</taxon>
    </lineage>
</organism>
<keyword evidence="2" id="KW-0732">Signal</keyword>